<evidence type="ECO:0000256" key="3">
    <source>
        <dbReference type="ARBA" id="ARBA00023163"/>
    </source>
</evidence>
<keyword evidence="4" id="KW-0472">Membrane</keyword>
<keyword evidence="2" id="KW-0238">DNA-binding</keyword>
<dbReference type="GO" id="GO:0003700">
    <property type="term" value="F:DNA-binding transcription factor activity"/>
    <property type="evidence" value="ECO:0007669"/>
    <property type="project" value="InterPro"/>
</dbReference>
<keyword evidence="3" id="KW-0804">Transcription</keyword>
<protein>
    <recommendedName>
        <fullName evidence="5">HTH araC/xylS-type domain-containing protein</fullName>
    </recommendedName>
</protein>
<accession>A0A291T9M8</accession>
<dbReference type="Proteomes" id="UP000223709">
    <property type="component" value="Chromosome"/>
</dbReference>
<dbReference type="SMART" id="SM00342">
    <property type="entry name" value="HTH_ARAC"/>
    <property type="match status" value="1"/>
</dbReference>
<dbReference type="EMBL" id="CP023819">
    <property type="protein sequence ID" value="ATL89818.1"/>
    <property type="molecule type" value="Genomic_DNA"/>
</dbReference>
<dbReference type="InterPro" id="IPR009057">
    <property type="entry name" value="Homeodomain-like_sf"/>
</dbReference>
<keyword evidence="4" id="KW-1133">Transmembrane helix</keyword>
<dbReference type="PROSITE" id="PS01124">
    <property type="entry name" value="HTH_ARAC_FAMILY_2"/>
    <property type="match status" value="1"/>
</dbReference>
<dbReference type="Gene3D" id="1.10.10.60">
    <property type="entry name" value="Homeodomain-like"/>
    <property type="match status" value="2"/>
</dbReference>
<dbReference type="SUPFAM" id="SSF46689">
    <property type="entry name" value="Homeodomain-like"/>
    <property type="match status" value="1"/>
</dbReference>
<dbReference type="RefSeq" id="WP_098923387.1">
    <property type="nucleotide sequence ID" value="NZ_CP023819.1"/>
</dbReference>
<feature type="transmembrane region" description="Helical" evidence="4">
    <location>
        <begin position="325"/>
        <end position="343"/>
    </location>
</feature>
<evidence type="ECO:0000313" key="6">
    <source>
        <dbReference type="EMBL" id="ATL89818.1"/>
    </source>
</evidence>
<feature type="domain" description="HTH araC/xylS-type" evidence="5">
    <location>
        <begin position="655"/>
        <end position="754"/>
    </location>
</feature>
<evidence type="ECO:0000313" key="7">
    <source>
        <dbReference type="Proteomes" id="UP000223709"/>
    </source>
</evidence>
<name>A0A291T9M8_9FIRM</name>
<dbReference type="InterPro" id="IPR018060">
    <property type="entry name" value="HTH_AraC"/>
</dbReference>
<evidence type="ECO:0000259" key="5">
    <source>
        <dbReference type="PROSITE" id="PS01124"/>
    </source>
</evidence>
<sequence length="756" mass="86036">MHQLHKRLTGAANSSIEIIIAWSELLQMRKRLFVRNWIRRLLRYLCIPVGFFLVVVPLYSLMIRQTIQAQSSSAMEMLTIGTTQLEQCLSNIRSTTNKLFSETEYTLLASSYDNSILGDYQTLTRASKSLQDKTYDSSVITYSYITFERNGIILDDRSAYESHSNFYPGALEYEDVSQEEWDAQNQIDVMTIKPAHVVKLMHSSYGNSYVTVYQPYVNMAGRLCGAMTVLIKEKDVVSMFLSQQQWREEGLFCLISDDGTILAGNNYDGTTLSLTSDDTGWETYQGKRYLMATRYVASLNATAVIGMPPSLYEAGLLAVQRAICLYLIVGVLGCVLISVCMTLEDMNSLRPMLDTLDESDLASRKVLNEIFLRNVNSQHKLAQELEHSRSELEHGKMEILLRTGSVSQETLQQLTDAVQLKAYNFLLLIPSLQENAECSLKEELRTVVVSEQIRQIYGQRFYVQATADDLILVILTQETDEAEELREMCFRTEQLYDALHLTTPLILSDPFEKMEQLSDIYWKARNVAAYADPTQKICYLGNSSAQRGTTVNATNAARLREYLLSGCTEEAVSLLSELFSVDNLDPENFKQDFYTAGGILLNTAERVCCPDIAYLCSYDSKLTTRQMLSRLQDCCVEICNHVQFLKHSHNDALQKNILDWLAQNFQNPEINAAMTAEQFKISKKYLSQFLKEQTGKSYTEYVEELRLDHAMQLLRTTDLNITDIAEQCGFSTANTFYKAFRRKYQLSPSAVRKGDN</sequence>
<dbReference type="InterPro" id="IPR018062">
    <property type="entry name" value="HTH_AraC-typ_CS"/>
</dbReference>
<dbReference type="PANTHER" id="PTHR43280">
    <property type="entry name" value="ARAC-FAMILY TRANSCRIPTIONAL REGULATOR"/>
    <property type="match status" value="1"/>
</dbReference>
<keyword evidence="1" id="KW-0805">Transcription regulation</keyword>
<keyword evidence="4" id="KW-0812">Transmembrane</keyword>
<feature type="transmembrane region" description="Helical" evidence="4">
    <location>
        <begin position="41"/>
        <end position="62"/>
    </location>
</feature>
<dbReference type="Pfam" id="PF12833">
    <property type="entry name" value="HTH_18"/>
    <property type="match status" value="1"/>
</dbReference>
<evidence type="ECO:0000256" key="2">
    <source>
        <dbReference type="ARBA" id="ARBA00023125"/>
    </source>
</evidence>
<gene>
    <name evidence="6" type="ORF">CRH10_05675</name>
</gene>
<evidence type="ECO:0000256" key="1">
    <source>
        <dbReference type="ARBA" id="ARBA00023015"/>
    </source>
</evidence>
<reference evidence="6 7" key="1">
    <citation type="submission" date="2017-10" db="EMBL/GenBank/DDBJ databases">
        <title>Complete Genome Sequence of Faecalibacterium prausnitzii isolated from the gut of healthy adult Indian.</title>
        <authorList>
            <person name="Bag S."/>
            <person name="Ghosh T.S."/>
            <person name="Das B."/>
        </authorList>
    </citation>
    <scope>NUCLEOTIDE SEQUENCE [LARGE SCALE GENOMIC DNA]</scope>
    <source>
        <strain evidence="6 7">Indica</strain>
    </source>
</reference>
<organism evidence="6 7">
    <name type="scientific">Faecalibacterium prausnitzii</name>
    <dbReference type="NCBI Taxonomy" id="853"/>
    <lineage>
        <taxon>Bacteria</taxon>
        <taxon>Bacillati</taxon>
        <taxon>Bacillota</taxon>
        <taxon>Clostridia</taxon>
        <taxon>Eubacteriales</taxon>
        <taxon>Oscillospiraceae</taxon>
        <taxon>Faecalibacterium</taxon>
    </lineage>
</organism>
<dbReference type="AlphaFoldDB" id="A0A291T9M8"/>
<proteinExistence type="predicted"/>
<evidence type="ECO:0000256" key="4">
    <source>
        <dbReference type="SAM" id="Phobius"/>
    </source>
</evidence>
<dbReference type="GO" id="GO:0043565">
    <property type="term" value="F:sequence-specific DNA binding"/>
    <property type="evidence" value="ECO:0007669"/>
    <property type="project" value="InterPro"/>
</dbReference>
<dbReference type="PROSITE" id="PS00041">
    <property type="entry name" value="HTH_ARAC_FAMILY_1"/>
    <property type="match status" value="1"/>
</dbReference>
<dbReference type="PANTHER" id="PTHR43280:SF2">
    <property type="entry name" value="HTH-TYPE TRANSCRIPTIONAL REGULATOR EXSA"/>
    <property type="match status" value="1"/>
</dbReference>